<accession>A0A5F5PJD3</accession>
<dbReference type="InterPro" id="IPR016137">
    <property type="entry name" value="RGS"/>
</dbReference>
<gene>
    <name evidence="5 7" type="primary">SNX25</name>
</gene>
<dbReference type="AlphaFoldDB" id="A0A5F5PJD3"/>
<feature type="domain" description="PX" evidence="3">
    <location>
        <begin position="432"/>
        <end position="552"/>
    </location>
</feature>
<dbReference type="PANTHER" id="PTHR22775">
    <property type="entry name" value="SORTING NEXIN"/>
    <property type="match status" value="1"/>
</dbReference>
<evidence type="ECO:0000259" key="2">
    <source>
        <dbReference type="PROSITE" id="PS50132"/>
    </source>
</evidence>
<dbReference type="InterPro" id="IPR037899">
    <property type="entry name" value="SNX25_PX"/>
</dbReference>
<dbReference type="InterPro" id="IPR003114">
    <property type="entry name" value="Phox_assoc"/>
</dbReference>
<dbReference type="InterPro" id="IPR013937">
    <property type="entry name" value="Sorting_nexin_C"/>
</dbReference>
<proteinExistence type="inferred from homology"/>
<dbReference type="GO" id="GO:0035091">
    <property type="term" value="F:phosphatidylinositol binding"/>
    <property type="evidence" value="ECO:0007669"/>
    <property type="project" value="InterPro"/>
</dbReference>
<name>A0A5F5PJD3_HORSE</name>
<keyword evidence="6" id="KW-1185">Reference proteome</keyword>
<protein>
    <submittedName>
        <fullName evidence="5">Sorting nexin 25</fullName>
    </submittedName>
</protein>
<dbReference type="PROSITE" id="PS50195">
    <property type="entry name" value="PX"/>
    <property type="match status" value="1"/>
</dbReference>
<dbReference type="Ensembl" id="ENSECAT00000069676.2">
    <property type="protein sequence ID" value="ENSECAP00000048603.2"/>
    <property type="gene ID" value="ENSECAG00000014326.4"/>
</dbReference>
<reference evidence="5" key="2">
    <citation type="submission" date="2025-08" db="UniProtKB">
        <authorList>
            <consortium name="Ensembl"/>
        </authorList>
    </citation>
    <scope>IDENTIFICATION</scope>
    <source>
        <strain evidence="5">Thoroughbred</strain>
    </source>
</reference>
<dbReference type="PROSITE" id="PS51207">
    <property type="entry name" value="PXA"/>
    <property type="match status" value="1"/>
</dbReference>
<evidence type="ECO:0000313" key="5">
    <source>
        <dbReference type="Ensembl" id="ENSECAP00000048603.2"/>
    </source>
</evidence>
<dbReference type="CDD" id="cd06878">
    <property type="entry name" value="PX_SNX25"/>
    <property type="match status" value="1"/>
</dbReference>
<comment type="similarity">
    <text evidence="1">Belongs to the sorting nexin family.</text>
</comment>
<evidence type="ECO:0000259" key="4">
    <source>
        <dbReference type="PROSITE" id="PS51207"/>
    </source>
</evidence>
<evidence type="ECO:0000259" key="3">
    <source>
        <dbReference type="PROSITE" id="PS50195"/>
    </source>
</evidence>
<reference evidence="5 6" key="1">
    <citation type="journal article" date="2009" name="Science">
        <title>Genome sequence, comparative analysis, and population genetics of the domestic horse.</title>
        <authorList>
            <consortium name="Broad Institute Genome Sequencing Platform"/>
            <consortium name="Broad Institute Whole Genome Assembly Team"/>
            <person name="Wade C.M."/>
            <person name="Giulotto E."/>
            <person name="Sigurdsson S."/>
            <person name="Zoli M."/>
            <person name="Gnerre S."/>
            <person name="Imsland F."/>
            <person name="Lear T.L."/>
            <person name="Adelson D.L."/>
            <person name="Bailey E."/>
            <person name="Bellone R.R."/>
            <person name="Bloecker H."/>
            <person name="Distl O."/>
            <person name="Edgar R.C."/>
            <person name="Garber M."/>
            <person name="Leeb T."/>
            <person name="Mauceli E."/>
            <person name="MacLeod J.N."/>
            <person name="Penedo M.C.T."/>
            <person name="Raison J.M."/>
            <person name="Sharpe T."/>
            <person name="Vogel J."/>
            <person name="Andersson L."/>
            <person name="Antczak D.F."/>
            <person name="Biagi T."/>
            <person name="Binns M.M."/>
            <person name="Chowdhary B.P."/>
            <person name="Coleman S.J."/>
            <person name="Della Valle G."/>
            <person name="Fryc S."/>
            <person name="Guerin G."/>
            <person name="Hasegawa T."/>
            <person name="Hill E.W."/>
            <person name="Jurka J."/>
            <person name="Kiialainen A."/>
            <person name="Lindgren G."/>
            <person name="Liu J."/>
            <person name="Magnani E."/>
            <person name="Mickelson J.R."/>
            <person name="Murray J."/>
            <person name="Nergadze S.G."/>
            <person name="Onofrio R."/>
            <person name="Pedroni S."/>
            <person name="Piras M.F."/>
            <person name="Raudsepp T."/>
            <person name="Rocchi M."/>
            <person name="Roeed K.H."/>
            <person name="Ryder O.A."/>
            <person name="Searle S."/>
            <person name="Skow L."/>
            <person name="Swinburne J.E."/>
            <person name="Syvaenen A.C."/>
            <person name="Tozaki T."/>
            <person name="Valberg S.J."/>
            <person name="Vaudin M."/>
            <person name="White J.R."/>
            <person name="Zody M.C."/>
            <person name="Lander E.S."/>
            <person name="Lindblad-Toh K."/>
        </authorList>
    </citation>
    <scope>NUCLEOTIDE SEQUENCE [LARGE SCALE GENOMIC DNA]</scope>
    <source>
        <strain evidence="5 6">Thoroughbred</strain>
    </source>
</reference>
<dbReference type="SUPFAM" id="SSF64268">
    <property type="entry name" value="PX domain"/>
    <property type="match status" value="1"/>
</dbReference>
<dbReference type="PANTHER" id="PTHR22775:SF48">
    <property type="entry name" value="SORTING NEXIN-25"/>
    <property type="match status" value="1"/>
</dbReference>
<dbReference type="InterPro" id="IPR036305">
    <property type="entry name" value="RGS_sf"/>
</dbReference>
<dbReference type="Pfam" id="PF02194">
    <property type="entry name" value="PXA"/>
    <property type="match status" value="1"/>
</dbReference>
<dbReference type="SMART" id="SM00315">
    <property type="entry name" value="RGS"/>
    <property type="match status" value="1"/>
</dbReference>
<feature type="domain" description="PXA" evidence="4">
    <location>
        <begin position="1"/>
        <end position="89"/>
    </location>
</feature>
<dbReference type="Bgee" id="ENSECAG00000014326">
    <property type="expression patterns" value="Expressed in inner cell mass and 23 other cell types or tissues"/>
</dbReference>
<dbReference type="Pfam" id="PF00615">
    <property type="entry name" value="RGS"/>
    <property type="match status" value="1"/>
</dbReference>
<dbReference type="GeneTree" id="ENSGT00950000182856"/>
<dbReference type="SUPFAM" id="SSF48097">
    <property type="entry name" value="Regulator of G-protein signaling, RGS"/>
    <property type="match status" value="1"/>
</dbReference>
<dbReference type="FunFam" id="1.10.167.10:FF:000013">
    <property type="entry name" value="sorting nexin-25 isoform X1"/>
    <property type="match status" value="1"/>
</dbReference>
<dbReference type="PROSITE" id="PS50132">
    <property type="entry name" value="RGS"/>
    <property type="match status" value="1"/>
</dbReference>
<dbReference type="InterPro" id="IPR044926">
    <property type="entry name" value="RGS_subdomain_2"/>
</dbReference>
<dbReference type="ExpressionAtlas" id="A0A5F5PJD3">
    <property type="expression patterns" value="baseline"/>
</dbReference>
<reference evidence="5" key="3">
    <citation type="submission" date="2025-09" db="UniProtKB">
        <authorList>
            <consortium name="Ensembl"/>
        </authorList>
    </citation>
    <scope>IDENTIFICATION</scope>
    <source>
        <strain evidence="5">Thoroughbred</strain>
    </source>
</reference>
<dbReference type="SMART" id="SM00312">
    <property type="entry name" value="PX"/>
    <property type="match status" value="1"/>
</dbReference>
<dbReference type="Proteomes" id="UP000002281">
    <property type="component" value="Chromosome 27"/>
</dbReference>
<dbReference type="Gene3D" id="1.10.167.10">
    <property type="entry name" value="Regulator of G-protein Signalling 4, domain 2"/>
    <property type="match status" value="1"/>
</dbReference>
<sequence>MRPRRHEEQPRPFMLHACLRNADEEGRFLQMCSRILVFCLLPSKDVQSLSLRIMLAEILTRKVLKPLVELLSNPGYINQMLLAQLEHREQMNEHHKRAYTYAPSYEEFIKLINSNSDVEFLKQLRYQIVVEIIQATTISSFPQLKRHKGKETAAMKADLLRARNMKRYINQLTVAKKQCEKRIRTLGGPAYDQQDDGALDEWEGPQSQKILQFEDILANNFYRDHFRMYMERMDKRALIGFWEAVEYLKSANKNEIPQLVGEIYQNFFVESKEISVEKSLYKEIQQCLVGNKGIEVFCKIQGDVYETLKDRYYPSFIVSDLYEKLMIKEEEKHASQLVSNKDEMGPGGEAGEEAVEGTSQINEQASFAVNKLRELNEKLEYKRQALNSIQNAPKPDKKIVSKLKEEIILIEKERTDLQLHMARTDWWCENLGMWKASITSGEVTEENGEQMPCYFVLVSLQEVGGVETKNWTVPRRLSEFQNLHRKLSECFPSLKKVQLPSLSKLPFKSIDQKFMEKSKNQLNKFLQNLLSDERLCQSEALYAFLSPSPDYLKVIDVQGKKPTFSLSSFLERLPRDFFSHQEEETEEDSDLSDYGDDMDGRKDALAEPCFMLIGEIFELRGMFKWVRRTLIALVQVTFGRTINKQIRDTVNWIFSEQMLVYYISVFRDAFWPNGRLAPPTTIRSKEQSQETKQRAQQKLLENIPDALQSLVGQQNARHGIIKIFNALQETRANKHLIYVLMELLLIELCPELRTHLDQLKAGQV</sequence>
<dbReference type="FunFam" id="3.30.1520.10:FF:000033">
    <property type="entry name" value="Sorting nexin 25"/>
    <property type="match status" value="1"/>
</dbReference>
<dbReference type="VGNC" id="VGNC:23423">
    <property type="gene designation" value="SNX25"/>
</dbReference>
<dbReference type="Gene3D" id="3.30.1520.10">
    <property type="entry name" value="Phox-like domain"/>
    <property type="match status" value="1"/>
</dbReference>
<dbReference type="Pfam" id="PF00787">
    <property type="entry name" value="PX"/>
    <property type="match status" value="1"/>
</dbReference>
<evidence type="ECO:0000256" key="1">
    <source>
        <dbReference type="ARBA" id="ARBA00010883"/>
    </source>
</evidence>
<evidence type="ECO:0000313" key="6">
    <source>
        <dbReference type="Proteomes" id="UP000002281"/>
    </source>
</evidence>
<dbReference type="Pfam" id="PF08628">
    <property type="entry name" value="Nexin_C"/>
    <property type="match status" value="1"/>
</dbReference>
<dbReference type="InterPro" id="IPR001683">
    <property type="entry name" value="PX_dom"/>
</dbReference>
<evidence type="ECO:0000313" key="7">
    <source>
        <dbReference type="VGNC" id="VGNC:23423"/>
    </source>
</evidence>
<dbReference type="InterPro" id="IPR036871">
    <property type="entry name" value="PX_dom_sf"/>
</dbReference>
<feature type="domain" description="RGS" evidence="2">
    <location>
        <begin position="212"/>
        <end position="326"/>
    </location>
</feature>
<organism evidence="5 6">
    <name type="scientific">Equus caballus</name>
    <name type="common">Horse</name>
    <dbReference type="NCBI Taxonomy" id="9796"/>
    <lineage>
        <taxon>Eukaryota</taxon>
        <taxon>Metazoa</taxon>
        <taxon>Chordata</taxon>
        <taxon>Craniata</taxon>
        <taxon>Vertebrata</taxon>
        <taxon>Euteleostomi</taxon>
        <taxon>Mammalia</taxon>
        <taxon>Eutheria</taxon>
        <taxon>Laurasiatheria</taxon>
        <taxon>Perissodactyla</taxon>
        <taxon>Equidae</taxon>
        <taxon>Equus</taxon>
    </lineage>
</organism>